<evidence type="ECO:0000259" key="2">
    <source>
        <dbReference type="PROSITE" id="PS51733"/>
    </source>
</evidence>
<dbReference type="Pfam" id="PF03099">
    <property type="entry name" value="BPL_LplA_LipB"/>
    <property type="match status" value="1"/>
</dbReference>
<reference evidence="4" key="1">
    <citation type="journal article" date="2019" name="Int. J. Syst. Evol. Microbiol.">
        <title>The Global Catalogue of Microorganisms (GCM) 10K type strain sequencing project: providing services to taxonomists for standard genome sequencing and annotation.</title>
        <authorList>
            <consortium name="The Broad Institute Genomics Platform"/>
            <consortium name="The Broad Institute Genome Sequencing Center for Infectious Disease"/>
            <person name="Wu L."/>
            <person name="Ma J."/>
        </authorList>
    </citation>
    <scope>NUCLEOTIDE SEQUENCE [LARGE SCALE GENOMIC DNA]</scope>
    <source>
        <strain evidence="4">KCTC 42398</strain>
    </source>
</reference>
<dbReference type="PANTHER" id="PTHR12835">
    <property type="entry name" value="BIOTIN PROTEIN LIGASE"/>
    <property type="match status" value="1"/>
</dbReference>
<dbReference type="PANTHER" id="PTHR12835:SF5">
    <property type="entry name" value="BIOTIN--PROTEIN LIGASE"/>
    <property type="match status" value="1"/>
</dbReference>
<dbReference type="RefSeq" id="WP_380289568.1">
    <property type="nucleotide sequence ID" value="NZ_JBHULY010000006.1"/>
</dbReference>
<gene>
    <name evidence="3" type="ORF">ACFSR8_04745</name>
</gene>
<dbReference type="GO" id="GO:0004077">
    <property type="term" value="F:biotin--[biotin carboxyl-carrier protein] ligase activity"/>
    <property type="evidence" value="ECO:0007669"/>
    <property type="project" value="UniProtKB-EC"/>
</dbReference>
<dbReference type="EMBL" id="JBHULY010000006">
    <property type="protein sequence ID" value="MFD2725512.1"/>
    <property type="molecule type" value="Genomic_DNA"/>
</dbReference>
<dbReference type="CDD" id="cd16442">
    <property type="entry name" value="BPL"/>
    <property type="match status" value="1"/>
</dbReference>
<evidence type="ECO:0000313" key="3">
    <source>
        <dbReference type="EMBL" id="MFD2725512.1"/>
    </source>
</evidence>
<comment type="caution">
    <text evidence="3">The sequence shown here is derived from an EMBL/GenBank/DDBJ whole genome shotgun (WGS) entry which is preliminary data.</text>
</comment>
<dbReference type="NCBIfam" id="TIGR00121">
    <property type="entry name" value="birA_ligase"/>
    <property type="match status" value="1"/>
</dbReference>
<dbReference type="SUPFAM" id="SSF55681">
    <property type="entry name" value="Class II aaRS and biotin synthetases"/>
    <property type="match status" value="1"/>
</dbReference>
<dbReference type="InterPro" id="IPR045864">
    <property type="entry name" value="aa-tRNA-synth_II/BPL/LPL"/>
</dbReference>
<dbReference type="Proteomes" id="UP001597476">
    <property type="component" value="Unassembled WGS sequence"/>
</dbReference>
<dbReference type="InterPro" id="IPR004143">
    <property type="entry name" value="BPL_LPL_catalytic"/>
</dbReference>
<evidence type="ECO:0000256" key="1">
    <source>
        <dbReference type="ARBA" id="ARBA00022598"/>
    </source>
</evidence>
<evidence type="ECO:0000313" key="4">
    <source>
        <dbReference type="Proteomes" id="UP001597476"/>
    </source>
</evidence>
<protein>
    <submittedName>
        <fullName evidence="3">Biotin--[acetyl-CoA-carboxylase] ligase</fullName>
        <ecNumber evidence="3">6.3.4.15</ecNumber>
    </submittedName>
</protein>
<dbReference type="EC" id="6.3.4.15" evidence="3"/>
<dbReference type="Gene3D" id="3.30.930.10">
    <property type="entry name" value="Bira Bifunctional Protein, Domain 2"/>
    <property type="match status" value="1"/>
</dbReference>
<keyword evidence="1 3" id="KW-0436">Ligase</keyword>
<name>A0ABW5T899_9FLAO</name>
<dbReference type="PROSITE" id="PS51733">
    <property type="entry name" value="BPL_LPL_CATALYTIC"/>
    <property type="match status" value="1"/>
</dbReference>
<sequence>MPIIKLDAINSTNSFLKELIGNQQVENFTVVTAKHQTNGRGQMGATWESEPSKNLMFSVFVDTSGYHMEFPFFLSMVTSLALRKALSQFAIPKLKVKWPNDILSHNSKICGVLIENVIKNGNVNASIIGVGINLNQTEFKGLPKASSLKLITGRFYDLDEVLDAVLANLKHYFELLKQGAFGALKTEYESYLFRKNKPSTFRDREGNLFSGYIQDVLETGDLQVLLEDDVTKAFALKDIELLY</sequence>
<keyword evidence="4" id="KW-1185">Reference proteome</keyword>
<feature type="domain" description="BPL/LPL catalytic" evidence="2">
    <location>
        <begin position="1"/>
        <end position="177"/>
    </location>
</feature>
<proteinExistence type="predicted"/>
<organism evidence="3 4">
    <name type="scientific">Hyunsoonleella rubra</name>
    <dbReference type="NCBI Taxonomy" id="1737062"/>
    <lineage>
        <taxon>Bacteria</taxon>
        <taxon>Pseudomonadati</taxon>
        <taxon>Bacteroidota</taxon>
        <taxon>Flavobacteriia</taxon>
        <taxon>Flavobacteriales</taxon>
        <taxon>Flavobacteriaceae</taxon>
    </lineage>
</organism>
<dbReference type="InterPro" id="IPR004408">
    <property type="entry name" value="Biotin_CoA_COase_ligase"/>
</dbReference>
<accession>A0ABW5T899</accession>